<sequence>MAHDYCFPSRNQSGSSIDMGMSLGHAARMFSPGARMSGLRTLGTTDFGPRDEKPTAIGACFLLVTVLQPKPNDATDERGENGGMPGSDGDEGHGVGYGIGEALV</sequence>
<evidence type="ECO:0000256" key="1">
    <source>
        <dbReference type="SAM" id="MobiDB-lite"/>
    </source>
</evidence>
<comment type="caution">
    <text evidence="2">The sequence shown here is derived from an EMBL/GenBank/DDBJ whole genome shotgun (WGS) entry which is preliminary data.</text>
</comment>
<reference evidence="2 3" key="1">
    <citation type="submission" date="2019-11" db="EMBL/GenBank/DDBJ databases">
        <title>Whole genome sequence of Oryza granulata.</title>
        <authorList>
            <person name="Li W."/>
        </authorList>
    </citation>
    <scope>NUCLEOTIDE SEQUENCE [LARGE SCALE GENOMIC DNA]</scope>
    <source>
        <strain evidence="3">cv. Menghai</strain>
        <tissue evidence="2">Leaf</tissue>
    </source>
</reference>
<dbReference type="AlphaFoldDB" id="A0A6G1CA94"/>
<evidence type="ECO:0000313" key="3">
    <source>
        <dbReference type="Proteomes" id="UP000479710"/>
    </source>
</evidence>
<gene>
    <name evidence="2" type="ORF">E2562_033673</name>
</gene>
<feature type="region of interest" description="Disordered" evidence="1">
    <location>
        <begin position="71"/>
        <end position="95"/>
    </location>
</feature>
<accession>A0A6G1CA94</accession>
<dbReference type="Proteomes" id="UP000479710">
    <property type="component" value="Unassembled WGS sequence"/>
</dbReference>
<organism evidence="2 3">
    <name type="scientific">Oryza meyeriana var. granulata</name>
    <dbReference type="NCBI Taxonomy" id="110450"/>
    <lineage>
        <taxon>Eukaryota</taxon>
        <taxon>Viridiplantae</taxon>
        <taxon>Streptophyta</taxon>
        <taxon>Embryophyta</taxon>
        <taxon>Tracheophyta</taxon>
        <taxon>Spermatophyta</taxon>
        <taxon>Magnoliopsida</taxon>
        <taxon>Liliopsida</taxon>
        <taxon>Poales</taxon>
        <taxon>Poaceae</taxon>
        <taxon>BOP clade</taxon>
        <taxon>Oryzoideae</taxon>
        <taxon>Oryzeae</taxon>
        <taxon>Oryzinae</taxon>
        <taxon>Oryza</taxon>
        <taxon>Oryza meyeriana</taxon>
    </lineage>
</organism>
<dbReference type="OrthoDB" id="1536506at2759"/>
<evidence type="ECO:0000313" key="2">
    <source>
        <dbReference type="EMBL" id="KAF0897122.1"/>
    </source>
</evidence>
<proteinExistence type="predicted"/>
<keyword evidence="3" id="KW-1185">Reference proteome</keyword>
<protein>
    <submittedName>
        <fullName evidence="2">Uncharacterized protein</fullName>
    </submittedName>
</protein>
<dbReference type="EMBL" id="SPHZ02000010">
    <property type="protein sequence ID" value="KAF0897122.1"/>
    <property type="molecule type" value="Genomic_DNA"/>
</dbReference>
<name>A0A6G1CA94_9ORYZ</name>